<keyword evidence="3" id="KW-0813">Transport</keyword>
<dbReference type="SUPFAM" id="SSF82693">
    <property type="entry name" value="Multidrug efflux transporter AcrB pore domain, PN1, PN2, PC1 and PC2 subdomains"/>
    <property type="match status" value="2"/>
</dbReference>
<feature type="transmembrane region" description="Helical" evidence="8">
    <location>
        <begin position="474"/>
        <end position="494"/>
    </location>
</feature>
<feature type="transmembrane region" description="Helical" evidence="8">
    <location>
        <begin position="362"/>
        <end position="381"/>
    </location>
</feature>
<feature type="transmembrane region" description="Helical" evidence="8">
    <location>
        <begin position="524"/>
        <end position="543"/>
    </location>
</feature>
<keyword evidence="7 8" id="KW-0472">Membrane</keyword>
<keyword evidence="5 8" id="KW-0812">Transmembrane</keyword>
<dbReference type="EMBL" id="POUM01000001">
    <property type="protein sequence ID" value="PNF61399.1"/>
    <property type="molecule type" value="Genomic_DNA"/>
</dbReference>
<proteinExistence type="inferred from homology"/>
<comment type="similarity">
    <text evidence="2">Belongs to the resistance-nodulation-cell division (RND) (TC 2.A.6) family.</text>
</comment>
<feature type="transmembrane region" description="Helical" evidence="8">
    <location>
        <begin position="888"/>
        <end position="908"/>
    </location>
</feature>
<feature type="transmembrane region" description="Helical" evidence="8">
    <location>
        <begin position="1007"/>
        <end position="1030"/>
    </location>
</feature>
<feature type="transmembrane region" description="Helical" evidence="8">
    <location>
        <begin position="337"/>
        <end position="355"/>
    </location>
</feature>
<evidence type="ECO:0000256" key="4">
    <source>
        <dbReference type="ARBA" id="ARBA00022475"/>
    </source>
</evidence>
<evidence type="ECO:0000256" key="5">
    <source>
        <dbReference type="ARBA" id="ARBA00022692"/>
    </source>
</evidence>
<dbReference type="PRINTS" id="PR00702">
    <property type="entry name" value="ACRIFLAVINRP"/>
</dbReference>
<evidence type="ECO:0000313" key="10">
    <source>
        <dbReference type="Proteomes" id="UP000236003"/>
    </source>
</evidence>
<keyword evidence="6 8" id="KW-1133">Transmembrane helix</keyword>
<name>A0A2N8RJV9_STUST</name>
<dbReference type="Gene3D" id="3.30.2090.10">
    <property type="entry name" value="Multidrug efflux transporter AcrB TolC docking domain, DN and DC subdomains"/>
    <property type="match status" value="2"/>
</dbReference>
<evidence type="ECO:0000256" key="6">
    <source>
        <dbReference type="ARBA" id="ARBA00022989"/>
    </source>
</evidence>
<dbReference type="Gene3D" id="3.30.70.1320">
    <property type="entry name" value="Multidrug efflux transporter AcrB pore domain like"/>
    <property type="match status" value="1"/>
</dbReference>
<dbReference type="Gene3D" id="3.30.70.1440">
    <property type="entry name" value="Multidrug efflux transporter AcrB pore domain"/>
    <property type="match status" value="1"/>
</dbReference>
<feature type="transmembrane region" description="Helical" evidence="8">
    <location>
        <begin position="864"/>
        <end position="881"/>
    </location>
</feature>
<dbReference type="InterPro" id="IPR001036">
    <property type="entry name" value="Acrflvin-R"/>
</dbReference>
<dbReference type="Pfam" id="PF00873">
    <property type="entry name" value="ACR_tran"/>
    <property type="match status" value="1"/>
</dbReference>
<organism evidence="9 10">
    <name type="scientific">Stutzerimonas stutzeri</name>
    <name type="common">Pseudomonas stutzeri</name>
    <dbReference type="NCBI Taxonomy" id="316"/>
    <lineage>
        <taxon>Bacteria</taxon>
        <taxon>Pseudomonadati</taxon>
        <taxon>Pseudomonadota</taxon>
        <taxon>Gammaproteobacteria</taxon>
        <taxon>Pseudomonadales</taxon>
        <taxon>Pseudomonadaceae</taxon>
        <taxon>Stutzerimonas</taxon>
    </lineage>
</organism>
<dbReference type="Gene3D" id="1.20.1640.10">
    <property type="entry name" value="Multidrug efflux transporter AcrB transmembrane domain"/>
    <property type="match status" value="2"/>
</dbReference>
<dbReference type="GO" id="GO:0005886">
    <property type="term" value="C:plasma membrane"/>
    <property type="evidence" value="ECO:0007669"/>
    <property type="project" value="UniProtKB-SubCell"/>
</dbReference>
<accession>A0A2N8RJV9</accession>
<evidence type="ECO:0000313" key="9">
    <source>
        <dbReference type="EMBL" id="PNF61399.1"/>
    </source>
</evidence>
<dbReference type="PANTHER" id="PTHR32063:SF19">
    <property type="entry name" value="CATION EFFLUX SYSTEM PROTEIN CUSA"/>
    <property type="match status" value="1"/>
</dbReference>
<dbReference type="SUPFAM" id="SSF82714">
    <property type="entry name" value="Multidrug efflux transporter AcrB TolC docking domain, DN and DC subdomains"/>
    <property type="match status" value="2"/>
</dbReference>
<dbReference type="Gene3D" id="3.30.70.1430">
    <property type="entry name" value="Multidrug efflux transporter AcrB pore domain"/>
    <property type="match status" value="2"/>
</dbReference>
<feature type="transmembrane region" description="Helical" evidence="8">
    <location>
        <begin position="435"/>
        <end position="454"/>
    </location>
</feature>
<sequence length="1040" mass="113591">MLSRIIEWSVRNVFLVLLATLIIIGAGVYAVVKTPLDALPDLSDVQVIVYTEFPGQAPQVVEDQVTYPLTTALLSVPNSKVVRGFSFFGASFVYVIFEDGTDIYWARSRVLEYLNFASKSLPAGVTPALGPDATGVGWVYQYALTSARHTLAELRTLQDWFVRYQLTKAEGVSEIASIGGFVQQYQVTVDPQKLQAYDIPLSRISDVIRTSNADVGGRIVEMSETEYMVRGRGYLRGAADIEKLVLKAAGGVPVLLRDVARVELGPDERRGVVELNGEGEVVGGIAVARYGENAMNVIDNLKAKIEEIRPGLPEGVEIEPVYDRSDLIQRAVDNLKVTLLEESIIVALVCIVFLLHVRSALVAILMLPVGILIAFIVMRWLGLNSNIMSLGGIAIAIGAMVDAAIVMIENAHKHLERAPADKPRAQVIIEACREVGPALFFSLLIITVSFLPVFTLESQEGRMFSPLAFTKTFAMAGAALLSVTLVPVLMLLFVRGRIIPEHKNPVNRFLIWIYRPIIHIVLRWKVTTIVVALVVLGVSILPARQLGSEFMPRLNEGTLLYMPASLPGMSITKAAELMQVQDRIIKSFPEVASVFGKAGRAATATDPAPIEMFETVVNLKPEEHWRPGMTMDKLIAEMDEALRFPGVANSWTMPIQGRLDMLSTGIRTPIGIKVFGMDLAGIERLATQIETVVQAVPGTTSAFAERITGGFYLDIAPDYDALARYGLTVGEVQMVIATALGGELVTTTVEGRERFGVSVRYPRELRSDPQRIATEVLVPTPGGAQIPLGQLTDISVSKGAPSIRTENALLSAYIYVDIRGRDIGSYVREAQQAVNDQVTFPPGYYVTWSGQFEYMERAAERLKIVVPLTLVLIFLLLYLNFRRLTETLIVMLSVPFSLVGGIWLMWALGYNFSVAVAVGFIALAGVAAETGVIMLIYLDHALAERRAEREAAGEQLTVADLYQAVITGAVERVRPKMMTVVAIMAGLLPIMWGTGTGSEVMRRIAAPMVGGMISSTVLTLVVIPAIYMLVKQRGLAVTSR</sequence>
<evidence type="ECO:0000256" key="1">
    <source>
        <dbReference type="ARBA" id="ARBA00004651"/>
    </source>
</evidence>
<dbReference type="GO" id="GO:0008324">
    <property type="term" value="F:monoatomic cation transmembrane transporter activity"/>
    <property type="evidence" value="ECO:0007669"/>
    <property type="project" value="InterPro"/>
</dbReference>
<gene>
    <name evidence="9" type="ORF">CXK99_01280</name>
</gene>
<protein>
    <submittedName>
        <fullName evidence="9">CusA/CzcA family heavy metal efflux RND transporter</fullName>
    </submittedName>
</protein>
<dbReference type="SUPFAM" id="SSF82866">
    <property type="entry name" value="Multidrug efflux transporter AcrB transmembrane domain"/>
    <property type="match status" value="2"/>
</dbReference>
<feature type="transmembrane region" description="Helical" evidence="8">
    <location>
        <begin position="387"/>
        <end position="408"/>
    </location>
</feature>
<dbReference type="Proteomes" id="UP000236003">
    <property type="component" value="Unassembled WGS sequence"/>
</dbReference>
<dbReference type="NCBIfam" id="TIGR00914">
    <property type="entry name" value="2A0601"/>
    <property type="match status" value="1"/>
</dbReference>
<evidence type="ECO:0000256" key="8">
    <source>
        <dbReference type="SAM" id="Phobius"/>
    </source>
</evidence>
<dbReference type="PANTHER" id="PTHR32063">
    <property type="match status" value="1"/>
</dbReference>
<dbReference type="InterPro" id="IPR027463">
    <property type="entry name" value="AcrB_DN_DC_subdom"/>
</dbReference>
<reference evidence="9 10" key="1">
    <citation type="submission" date="2018-01" db="EMBL/GenBank/DDBJ databases">
        <title>Denitrification phenotypes of diverse strains of Pseudomonas stutzeri.</title>
        <authorList>
            <person name="Milligan D.A."/>
            <person name="Bergaust L."/>
            <person name="Bakken L.R."/>
            <person name="Frostegard A."/>
        </authorList>
    </citation>
    <scope>NUCLEOTIDE SEQUENCE [LARGE SCALE GENOMIC DNA]</scope>
    <source>
        <strain evidence="9 10">CCUG 44592</strain>
    </source>
</reference>
<dbReference type="AlphaFoldDB" id="A0A2N8RJV9"/>
<dbReference type="InterPro" id="IPR004763">
    <property type="entry name" value="CusA-like"/>
</dbReference>
<dbReference type="RefSeq" id="WP_102819556.1">
    <property type="nucleotide sequence ID" value="NZ_JAMOHR010000001.1"/>
</dbReference>
<dbReference type="GO" id="GO:0042910">
    <property type="term" value="F:xenobiotic transmembrane transporter activity"/>
    <property type="evidence" value="ECO:0007669"/>
    <property type="project" value="TreeGrafter"/>
</dbReference>
<feature type="transmembrane region" description="Helical" evidence="8">
    <location>
        <begin position="12"/>
        <end position="32"/>
    </location>
</feature>
<evidence type="ECO:0000256" key="3">
    <source>
        <dbReference type="ARBA" id="ARBA00022448"/>
    </source>
</evidence>
<comment type="subcellular location">
    <subcellularLocation>
        <location evidence="1">Cell membrane</location>
        <topology evidence="1">Multi-pass membrane protein</topology>
    </subcellularLocation>
</comment>
<evidence type="ECO:0000256" key="7">
    <source>
        <dbReference type="ARBA" id="ARBA00023136"/>
    </source>
</evidence>
<keyword evidence="4" id="KW-1003">Cell membrane</keyword>
<feature type="transmembrane region" description="Helical" evidence="8">
    <location>
        <begin position="914"/>
        <end position="938"/>
    </location>
</feature>
<comment type="caution">
    <text evidence="9">The sequence shown here is derived from an EMBL/GenBank/DDBJ whole genome shotgun (WGS) entry which is preliminary data.</text>
</comment>
<evidence type="ECO:0000256" key="2">
    <source>
        <dbReference type="ARBA" id="ARBA00010942"/>
    </source>
</evidence>
<feature type="transmembrane region" description="Helical" evidence="8">
    <location>
        <begin position="977"/>
        <end position="995"/>
    </location>
</feature>